<dbReference type="Gene3D" id="2.60.40.420">
    <property type="entry name" value="Cupredoxins - blue copper proteins"/>
    <property type="match status" value="1"/>
</dbReference>
<keyword evidence="2" id="KW-1133">Transmembrane helix</keyword>
<evidence type="ECO:0000256" key="2">
    <source>
        <dbReference type="SAM" id="Phobius"/>
    </source>
</evidence>
<evidence type="ECO:0000313" key="4">
    <source>
        <dbReference type="EMBL" id="KAA0195715.1"/>
    </source>
</evidence>
<feature type="region of interest" description="Disordered" evidence="1">
    <location>
        <begin position="229"/>
        <end position="248"/>
    </location>
</feature>
<accession>A0A8E0RXQ3</accession>
<feature type="transmembrane region" description="Helical" evidence="2">
    <location>
        <begin position="157"/>
        <end position="179"/>
    </location>
</feature>
<protein>
    <recommendedName>
        <fullName evidence="6">Ephrin RBD domain-containing protein</fullName>
    </recommendedName>
</protein>
<keyword evidence="2" id="KW-0812">Transmembrane</keyword>
<comment type="caution">
    <text evidence="4">The sequence shown here is derived from an EMBL/GenBank/DDBJ whole genome shotgun (WGS) entry which is preliminary data.</text>
</comment>
<evidence type="ECO:0000256" key="3">
    <source>
        <dbReference type="SAM" id="SignalP"/>
    </source>
</evidence>
<keyword evidence="3" id="KW-0732">Signal</keyword>
<dbReference type="OrthoDB" id="6280584at2759"/>
<feature type="signal peptide" evidence="3">
    <location>
        <begin position="1"/>
        <end position="21"/>
    </location>
</feature>
<feature type="chain" id="PRO_5034919986" description="Ephrin RBD domain-containing protein" evidence="3">
    <location>
        <begin position="22"/>
        <end position="401"/>
    </location>
</feature>
<gene>
    <name evidence="4" type="ORF">FBUS_02643</name>
</gene>
<evidence type="ECO:0008006" key="6">
    <source>
        <dbReference type="Google" id="ProtNLM"/>
    </source>
</evidence>
<name>A0A8E0RXQ3_9TREM</name>
<dbReference type="AlphaFoldDB" id="A0A8E0RXQ3"/>
<keyword evidence="5" id="KW-1185">Reference proteome</keyword>
<feature type="compositionally biased region" description="Basic and acidic residues" evidence="1">
    <location>
        <begin position="236"/>
        <end position="248"/>
    </location>
</feature>
<dbReference type="Proteomes" id="UP000728185">
    <property type="component" value="Unassembled WGS sequence"/>
</dbReference>
<organism evidence="4 5">
    <name type="scientific">Fasciolopsis buskii</name>
    <dbReference type="NCBI Taxonomy" id="27845"/>
    <lineage>
        <taxon>Eukaryota</taxon>
        <taxon>Metazoa</taxon>
        <taxon>Spiralia</taxon>
        <taxon>Lophotrochozoa</taxon>
        <taxon>Platyhelminthes</taxon>
        <taxon>Trematoda</taxon>
        <taxon>Digenea</taxon>
        <taxon>Plagiorchiida</taxon>
        <taxon>Echinostomata</taxon>
        <taxon>Echinostomatoidea</taxon>
        <taxon>Fasciolidae</taxon>
        <taxon>Fasciolopsis</taxon>
    </lineage>
</organism>
<evidence type="ECO:0000313" key="5">
    <source>
        <dbReference type="Proteomes" id="UP000728185"/>
    </source>
</evidence>
<sequence length="401" mass="45951">MNWSHALTLLLYLFVVGFCEMHQDHIILWTSEEQFLWEFDECNLTVETKNRKLLDCGDRRSGPDFILKVSQFSEISQLPTFHRNLTVYFISQPEYCLRYKLKLAIHRYNSEVGTPGAGSKSSIFKMPHSQSDDEQPDSSFQSTKHDSEKSVWIRYRFLFIPGILGFLIMIGFQAAVCILGKKWYSRSNGSGTLSVHTRSQRRDFSQWYCTGCSNCRLCTMNSERVYSKENQATPSKTHDSENAERSKAKRVEFTPDHLHSSKPHSQMGIGTMPKHLIPQHVMSKHPIIDVHVSDRSFTDLGGWSKKHQLTEQSNLNQHSNSQSINEKLQGSDCVGNIQRCCSDRPRYAQSQSPVTSVQPCIFTDECNAYIVPVTDLTLIQASNIFTKNNDKRNEKIIHISV</sequence>
<evidence type="ECO:0000256" key="1">
    <source>
        <dbReference type="SAM" id="MobiDB-lite"/>
    </source>
</evidence>
<feature type="region of interest" description="Disordered" evidence="1">
    <location>
        <begin position="113"/>
        <end position="143"/>
    </location>
</feature>
<dbReference type="EMBL" id="LUCM01003490">
    <property type="protein sequence ID" value="KAA0195715.1"/>
    <property type="molecule type" value="Genomic_DNA"/>
</dbReference>
<dbReference type="InterPro" id="IPR008972">
    <property type="entry name" value="Cupredoxin"/>
</dbReference>
<keyword evidence="2" id="KW-0472">Membrane</keyword>
<reference evidence="4" key="1">
    <citation type="submission" date="2019-05" db="EMBL/GenBank/DDBJ databases">
        <title>Annotation for the trematode Fasciolopsis buski.</title>
        <authorList>
            <person name="Choi Y.-J."/>
        </authorList>
    </citation>
    <scope>NUCLEOTIDE SEQUENCE</scope>
    <source>
        <strain evidence="4">HT</strain>
        <tissue evidence="4">Whole worm</tissue>
    </source>
</reference>
<proteinExistence type="predicted"/>